<keyword evidence="3" id="KW-1185">Reference proteome</keyword>
<accession>A0ABN9S4R9</accession>
<gene>
    <name evidence="2" type="ORF">PCOR1329_LOCUS26487</name>
</gene>
<sequence>MASRRAGEDLCRSRSGHKGAMEEGPDDELLPRVPSAAASESGELSHALLLTFMQGLDRNIKMEMQSVKDDLKKVECKAGQAIADVPGPNPLRRKPDKSSRMLLRY</sequence>
<reference evidence="2" key="1">
    <citation type="submission" date="2023-10" db="EMBL/GenBank/DDBJ databases">
        <authorList>
            <person name="Chen Y."/>
            <person name="Shah S."/>
            <person name="Dougan E. K."/>
            <person name="Thang M."/>
            <person name="Chan C."/>
        </authorList>
    </citation>
    <scope>NUCLEOTIDE SEQUENCE [LARGE SCALE GENOMIC DNA]</scope>
</reference>
<dbReference type="EMBL" id="CAUYUJ010009435">
    <property type="protein sequence ID" value="CAK0826775.1"/>
    <property type="molecule type" value="Genomic_DNA"/>
</dbReference>
<dbReference type="Proteomes" id="UP001189429">
    <property type="component" value="Unassembled WGS sequence"/>
</dbReference>
<protein>
    <submittedName>
        <fullName evidence="2">Uncharacterized protein</fullName>
    </submittedName>
</protein>
<feature type="region of interest" description="Disordered" evidence="1">
    <location>
        <begin position="85"/>
        <end position="105"/>
    </location>
</feature>
<evidence type="ECO:0000256" key="1">
    <source>
        <dbReference type="SAM" id="MobiDB-lite"/>
    </source>
</evidence>
<evidence type="ECO:0000313" key="3">
    <source>
        <dbReference type="Proteomes" id="UP001189429"/>
    </source>
</evidence>
<feature type="region of interest" description="Disordered" evidence="1">
    <location>
        <begin position="1"/>
        <end position="40"/>
    </location>
</feature>
<proteinExistence type="predicted"/>
<comment type="caution">
    <text evidence="2">The sequence shown here is derived from an EMBL/GenBank/DDBJ whole genome shotgun (WGS) entry which is preliminary data.</text>
</comment>
<name>A0ABN9S4R9_9DINO</name>
<organism evidence="2 3">
    <name type="scientific">Prorocentrum cordatum</name>
    <dbReference type="NCBI Taxonomy" id="2364126"/>
    <lineage>
        <taxon>Eukaryota</taxon>
        <taxon>Sar</taxon>
        <taxon>Alveolata</taxon>
        <taxon>Dinophyceae</taxon>
        <taxon>Prorocentrales</taxon>
        <taxon>Prorocentraceae</taxon>
        <taxon>Prorocentrum</taxon>
    </lineage>
</organism>
<feature type="compositionally biased region" description="Basic and acidic residues" evidence="1">
    <location>
        <begin position="1"/>
        <end position="12"/>
    </location>
</feature>
<evidence type="ECO:0000313" key="2">
    <source>
        <dbReference type="EMBL" id="CAK0826775.1"/>
    </source>
</evidence>